<evidence type="ECO:0000313" key="1">
    <source>
        <dbReference type="EMBL" id="QLC49682.1"/>
    </source>
</evidence>
<dbReference type="InterPro" id="IPR012675">
    <property type="entry name" value="Beta-grasp_dom_sf"/>
</dbReference>
<proteinExistence type="predicted"/>
<dbReference type="OrthoDB" id="124543at2157"/>
<dbReference type="RefSeq" id="WP_176964738.1">
    <property type="nucleotide sequence ID" value="NZ_CP058215.1"/>
</dbReference>
<keyword evidence="2" id="KW-1185">Reference proteome</keyword>
<evidence type="ECO:0008006" key="3">
    <source>
        <dbReference type="Google" id="ProtNLM"/>
    </source>
</evidence>
<accession>A0A7D5I8B6</accession>
<dbReference type="GeneID" id="55821042"/>
<evidence type="ECO:0000313" key="2">
    <source>
        <dbReference type="Proteomes" id="UP000509594"/>
    </source>
</evidence>
<dbReference type="Proteomes" id="UP000509594">
    <property type="component" value="Chromosome"/>
</dbReference>
<sequence>MNIQLDIEILNSDASGRELEVSEGTTYEKVLEILDINQETVLILKEGQAVPLDGMAVSGNLTVMYIASQG</sequence>
<protein>
    <recommendedName>
        <fullName evidence="3">MoaD/ThiS family protein</fullName>
    </recommendedName>
</protein>
<name>A0A7D5I8B6_9EURY</name>
<dbReference type="KEGG" id="mzi:HWN40_05165"/>
<dbReference type="AlphaFoldDB" id="A0A7D5I8B6"/>
<reference evidence="1 2" key="1">
    <citation type="submission" date="2020-06" db="EMBL/GenBank/DDBJ databases">
        <title>Methanolobus halotolerans sp. nov., isolated from a saline lake Tus in Siberia.</title>
        <authorList>
            <person name="Shen Y."/>
            <person name="Chen S.-C."/>
            <person name="Lai M.-C."/>
            <person name="Huang H.-H."/>
            <person name="Chiu H.-H."/>
            <person name="Tang S.-L."/>
            <person name="Rogozin D.Y."/>
            <person name="Degermendzhy A.G."/>
        </authorList>
    </citation>
    <scope>NUCLEOTIDE SEQUENCE [LARGE SCALE GENOMIC DNA]</scope>
    <source>
        <strain evidence="1 2">DSM 21339</strain>
    </source>
</reference>
<dbReference type="Pfam" id="PF21965">
    <property type="entry name" value="SAMP2"/>
    <property type="match status" value="1"/>
</dbReference>
<dbReference type="Gene3D" id="3.10.20.30">
    <property type="match status" value="1"/>
</dbReference>
<organism evidence="1 2">
    <name type="scientific">Methanolobus zinderi</name>
    <dbReference type="NCBI Taxonomy" id="536044"/>
    <lineage>
        <taxon>Archaea</taxon>
        <taxon>Methanobacteriati</taxon>
        <taxon>Methanobacteriota</taxon>
        <taxon>Stenosarchaea group</taxon>
        <taxon>Methanomicrobia</taxon>
        <taxon>Methanosarcinales</taxon>
        <taxon>Methanosarcinaceae</taxon>
        <taxon>Methanolobus</taxon>
    </lineage>
</organism>
<gene>
    <name evidence="1" type="ORF">HWN40_05165</name>
</gene>
<dbReference type="InterPro" id="IPR053833">
    <property type="entry name" value="SAMP2"/>
</dbReference>
<dbReference type="EMBL" id="CP058215">
    <property type="protein sequence ID" value="QLC49682.1"/>
    <property type="molecule type" value="Genomic_DNA"/>
</dbReference>